<dbReference type="Proteomes" id="UP000037460">
    <property type="component" value="Unassembled WGS sequence"/>
</dbReference>
<evidence type="ECO:0000313" key="2">
    <source>
        <dbReference type="EMBL" id="KOO26519.1"/>
    </source>
</evidence>
<protein>
    <submittedName>
        <fullName evidence="2">Uncharacterized protein</fullName>
    </submittedName>
</protein>
<keyword evidence="3" id="KW-1185">Reference proteome</keyword>
<dbReference type="AlphaFoldDB" id="A0A0M0JIX4"/>
<evidence type="ECO:0000313" key="3">
    <source>
        <dbReference type="Proteomes" id="UP000037460"/>
    </source>
</evidence>
<gene>
    <name evidence="2" type="ORF">Ctob_003643</name>
</gene>
<sequence length="502" mass="54491">MRSDEITDRYLGMKALSLTAERGDVEVAAALVAALSDWVDVIKLQAAEHLVDLTARTASAVTRTAQLLLTKIVDDKDLYTRFAAAVGLRKLAVLCKPRGEHTEGEHKEGEHKEGREQGRQSVEEVVGALLFGQLHSSATALARVAQKIGLAFEACAPDEELPIAPRTFVVNVGGAAAVAAGAADDASPASADDVATRWAHAKGTVGKSHCFARMRALPESALASAFAAVRRTKRCDFTDSGQVRATGLLLVRGAISATVREVSLQYLNELLRNASGIMLDVKRFHGRSAYRGGNMNDAQLIHSVNPHLLDALDGLLTELDQRGLTPPLPYLTERRPLQVREIEHVVLDPAEHDCPTGEEDGVPCGCDWHVDGGMRGFKLWLPLRKEARPDAREHQNVVVAPLDEVQRLCDLVDHLNVNTNVAPLPPPEDRVEYHTDSNGTSGWVRSSGYEAESRKRDQRALQAVGCVVPAEPGDVLLWFPGVFHRTQDVAGHRVAIIAEAIR</sequence>
<accession>A0A0M0JIX4</accession>
<name>A0A0M0JIX4_9EUKA</name>
<proteinExistence type="predicted"/>
<comment type="caution">
    <text evidence="2">The sequence shown here is derived from an EMBL/GenBank/DDBJ whole genome shotgun (WGS) entry which is preliminary data.</text>
</comment>
<feature type="region of interest" description="Disordered" evidence="1">
    <location>
        <begin position="425"/>
        <end position="449"/>
    </location>
</feature>
<dbReference type="EMBL" id="JWZX01002840">
    <property type="protein sequence ID" value="KOO26519.1"/>
    <property type="molecule type" value="Genomic_DNA"/>
</dbReference>
<evidence type="ECO:0000256" key="1">
    <source>
        <dbReference type="SAM" id="MobiDB-lite"/>
    </source>
</evidence>
<organism evidence="2 3">
    <name type="scientific">Chrysochromulina tobinii</name>
    <dbReference type="NCBI Taxonomy" id="1460289"/>
    <lineage>
        <taxon>Eukaryota</taxon>
        <taxon>Haptista</taxon>
        <taxon>Haptophyta</taxon>
        <taxon>Prymnesiophyceae</taxon>
        <taxon>Prymnesiales</taxon>
        <taxon>Chrysochromulinaceae</taxon>
        <taxon>Chrysochromulina</taxon>
    </lineage>
</organism>
<reference evidence="3" key="1">
    <citation type="journal article" date="2015" name="PLoS Genet.">
        <title>Genome Sequence and Transcriptome Analyses of Chrysochromulina tobin: Metabolic Tools for Enhanced Algal Fitness in the Prominent Order Prymnesiales (Haptophyceae).</title>
        <authorList>
            <person name="Hovde B.T."/>
            <person name="Deodato C.R."/>
            <person name="Hunsperger H.M."/>
            <person name="Ryken S.A."/>
            <person name="Yost W."/>
            <person name="Jha R.K."/>
            <person name="Patterson J."/>
            <person name="Monnat R.J. Jr."/>
            <person name="Barlow S.B."/>
            <person name="Starkenburg S.R."/>
            <person name="Cattolico R.A."/>
        </authorList>
    </citation>
    <scope>NUCLEOTIDE SEQUENCE</scope>
    <source>
        <strain evidence="3">CCMP291</strain>
    </source>
</reference>
<feature type="region of interest" description="Disordered" evidence="1">
    <location>
        <begin position="100"/>
        <end position="119"/>
    </location>
</feature>